<evidence type="ECO:0000256" key="7">
    <source>
        <dbReference type="ARBA" id="ARBA00022701"/>
    </source>
</evidence>
<keyword evidence="10" id="KW-0206">Cytoskeleton</keyword>
<reference evidence="14" key="1">
    <citation type="journal article" date="2022" name="bioRxiv">
        <title>Sequencing and chromosome-scale assembly of the giantPleurodeles waltlgenome.</title>
        <authorList>
            <person name="Brown T."/>
            <person name="Elewa A."/>
            <person name="Iarovenko S."/>
            <person name="Subramanian E."/>
            <person name="Araus A.J."/>
            <person name="Petzold A."/>
            <person name="Susuki M."/>
            <person name="Suzuki K.-i.T."/>
            <person name="Hayashi T."/>
            <person name="Toyoda A."/>
            <person name="Oliveira C."/>
            <person name="Osipova E."/>
            <person name="Leigh N.D."/>
            <person name="Simon A."/>
            <person name="Yun M.H."/>
        </authorList>
    </citation>
    <scope>NUCLEOTIDE SEQUENCE</scope>
    <source>
        <strain evidence="14">20211129_DDA</strain>
        <tissue evidence="14">Liver</tissue>
    </source>
</reference>
<keyword evidence="5" id="KW-0963">Cytoplasm</keyword>
<keyword evidence="12" id="KW-0137">Centromere</keyword>
<sequence length="515" mass="56999">MVQAEHPMAFAPDMDPETKTKILGCQTVRRQIPFTGYNNRSILPPGALHGDAPSSPVSTADLSLNSRAVNKPYNMGESVTETFFGKLRHLATTLEKETKQLEHEFNQEHSDSEDYEDKCPMKVLHELNSEMRSLKGEIQVTIDASVSKERDLSAFLKACRLLKQRTKSDLEQVQDVFEKYGYKTPVANHSDTEQGVENSDGNLPGESAEDDPSKREKCEDKTTVPGSQKIPASGDFLHLPPLSDFGLSQYQFSSTWGPQGDKPTKAVTTQMKAQNCASKDLSDNLVLSIPKTPKWASMVDGMNLNDDYTMALFKVKVPEKSNVLQKGGNEVSQALLSGTTMAEVLDVPVPPTQLSHSKEDIRSPSAPAFRTPGLKSVKEEGTVCAATPKREEPAVSDDTSTPSLPQFETPWLKKCVTQVNKEDTTEDILKTNNLCPVQPEVPSQLMFVSEFYEKPVGLSAPPEVMDYEDFLVTPKRPELPSITHDYKMLDDNLFGIPQHPKLIASTTEENVKVLI</sequence>
<name>A0AAV7NF95_PLEWA</name>
<keyword evidence="8" id="KW-0498">Mitosis</keyword>
<feature type="compositionally biased region" description="Polar residues" evidence="13">
    <location>
        <begin position="187"/>
        <end position="201"/>
    </location>
</feature>
<accession>A0AAV7NF95</accession>
<evidence type="ECO:0000256" key="6">
    <source>
        <dbReference type="ARBA" id="ARBA00022618"/>
    </source>
</evidence>
<evidence type="ECO:0000256" key="11">
    <source>
        <dbReference type="ARBA" id="ARBA00023306"/>
    </source>
</evidence>
<dbReference type="PANTHER" id="PTHR48118">
    <property type="entry name" value="SPINDLE AND KINETOCHORE-ASSOCIATED PROTEIN 3"/>
    <property type="match status" value="1"/>
</dbReference>
<feature type="compositionally biased region" description="Basic and acidic residues" evidence="13">
    <location>
        <begin position="211"/>
        <end position="222"/>
    </location>
</feature>
<dbReference type="GO" id="GO:0007059">
    <property type="term" value="P:chromosome segregation"/>
    <property type="evidence" value="ECO:0007669"/>
    <property type="project" value="InterPro"/>
</dbReference>
<keyword evidence="4" id="KW-0158">Chromosome</keyword>
<dbReference type="Gene3D" id="6.10.250.1400">
    <property type="match status" value="1"/>
</dbReference>
<keyword evidence="15" id="KW-1185">Reference proteome</keyword>
<gene>
    <name evidence="14" type="ORF">NDU88_002053</name>
</gene>
<comment type="caution">
    <text evidence="14">The sequence shown here is derived from an EMBL/GenBank/DDBJ whole genome shotgun (WGS) entry which is preliminary data.</text>
</comment>
<evidence type="ECO:0000256" key="2">
    <source>
        <dbReference type="ARBA" id="ARBA00004629"/>
    </source>
</evidence>
<proteinExistence type="inferred from homology"/>
<keyword evidence="9" id="KW-0995">Kinetochore</keyword>
<evidence type="ECO:0008006" key="16">
    <source>
        <dbReference type="Google" id="ProtNLM"/>
    </source>
</evidence>
<evidence type="ECO:0000256" key="8">
    <source>
        <dbReference type="ARBA" id="ARBA00022776"/>
    </source>
</evidence>
<evidence type="ECO:0000313" key="14">
    <source>
        <dbReference type="EMBL" id="KAJ1113812.1"/>
    </source>
</evidence>
<evidence type="ECO:0000256" key="10">
    <source>
        <dbReference type="ARBA" id="ARBA00023212"/>
    </source>
</evidence>
<evidence type="ECO:0000256" key="13">
    <source>
        <dbReference type="SAM" id="MobiDB-lite"/>
    </source>
</evidence>
<feature type="region of interest" description="Disordered" evidence="13">
    <location>
        <begin position="351"/>
        <end position="372"/>
    </location>
</feature>
<evidence type="ECO:0000256" key="3">
    <source>
        <dbReference type="ARBA" id="ARBA00007716"/>
    </source>
</evidence>
<comment type="subcellular location">
    <subcellularLocation>
        <location evidence="2">Chromosome</location>
        <location evidence="2">Centromere</location>
        <location evidence="2">Kinetochore</location>
    </subcellularLocation>
    <subcellularLocation>
        <location evidence="1">Cytoplasm</location>
        <location evidence="1">Cytoskeleton</location>
        <location evidence="1">Spindle</location>
    </subcellularLocation>
</comment>
<comment type="similarity">
    <text evidence="3">Belongs to the SKA3 family.</text>
</comment>
<organism evidence="14 15">
    <name type="scientific">Pleurodeles waltl</name>
    <name type="common">Iberian ribbed newt</name>
    <dbReference type="NCBI Taxonomy" id="8319"/>
    <lineage>
        <taxon>Eukaryota</taxon>
        <taxon>Metazoa</taxon>
        <taxon>Chordata</taxon>
        <taxon>Craniata</taxon>
        <taxon>Vertebrata</taxon>
        <taxon>Euteleostomi</taxon>
        <taxon>Amphibia</taxon>
        <taxon>Batrachia</taxon>
        <taxon>Caudata</taxon>
        <taxon>Salamandroidea</taxon>
        <taxon>Salamandridae</taxon>
        <taxon>Pleurodelinae</taxon>
        <taxon>Pleurodeles</taxon>
    </lineage>
</organism>
<dbReference type="Proteomes" id="UP001066276">
    <property type="component" value="Chromosome 8"/>
</dbReference>
<evidence type="ECO:0000256" key="12">
    <source>
        <dbReference type="ARBA" id="ARBA00023328"/>
    </source>
</evidence>
<dbReference type="GO" id="GO:0051301">
    <property type="term" value="P:cell division"/>
    <property type="evidence" value="ECO:0007669"/>
    <property type="project" value="UniProtKB-KW"/>
</dbReference>
<keyword evidence="6" id="KW-0132">Cell division</keyword>
<keyword evidence="7" id="KW-0493">Microtubule</keyword>
<dbReference type="GO" id="GO:0000940">
    <property type="term" value="C:outer kinetochore"/>
    <property type="evidence" value="ECO:0007669"/>
    <property type="project" value="InterPro"/>
</dbReference>
<dbReference type="EMBL" id="JANPWB010000012">
    <property type="protein sequence ID" value="KAJ1113812.1"/>
    <property type="molecule type" value="Genomic_DNA"/>
</dbReference>
<dbReference type="GO" id="GO:0005876">
    <property type="term" value="C:spindle microtubule"/>
    <property type="evidence" value="ECO:0007669"/>
    <property type="project" value="TreeGrafter"/>
</dbReference>
<dbReference type="GO" id="GO:0000278">
    <property type="term" value="P:mitotic cell cycle"/>
    <property type="evidence" value="ECO:0007669"/>
    <property type="project" value="TreeGrafter"/>
</dbReference>
<keyword evidence="11" id="KW-0131">Cell cycle</keyword>
<evidence type="ECO:0000256" key="1">
    <source>
        <dbReference type="ARBA" id="ARBA00004186"/>
    </source>
</evidence>
<feature type="region of interest" description="Disordered" evidence="13">
    <location>
        <begin position="184"/>
        <end position="233"/>
    </location>
</feature>
<dbReference type="PANTHER" id="PTHR48118:SF1">
    <property type="entry name" value="SPINDLE AND KINETOCHORE-ASSOCIATED PROTEIN 3"/>
    <property type="match status" value="1"/>
</dbReference>
<dbReference type="InterPro" id="IPR033341">
    <property type="entry name" value="SKA3"/>
</dbReference>
<evidence type="ECO:0000256" key="5">
    <source>
        <dbReference type="ARBA" id="ARBA00022490"/>
    </source>
</evidence>
<evidence type="ECO:0000313" key="15">
    <source>
        <dbReference type="Proteomes" id="UP001066276"/>
    </source>
</evidence>
<dbReference type="AlphaFoldDB" id="A0AAV7NF95"/>
<evidence type="ECO:0000256" key="4">
    <source>
        <dbReference type="ARBA" id="ARBA00022454"/>
    </source>
</evidence>
<evidence type="ECO:0000256" key="9">
    <source>
        <dbReference type="ARBA" id="ARBA00022838"/>
    </source>
</evidence>
<protein>
    <recommendedName>
        <fullName evidence="16">Spindle and kinetochore-associated protein 3</fullName>
    </recommendedName>
</protein>